<accession>A0A7G9GB68</accession>
<feature type="coiled-coil region" evidence="1">
    <location>
        <begin position="2455"/>
        <end position="2527"/>
    </location>
</feature>
<dbReference type="InterPro" id="IPR041131">
    <property type="entry name" value="MuF_C"/>
</dbReference>
<feature type="compositionally biased region" description="Basic and acidic residues" evidence="2">
    <location>
        <begin position="1"/>
        <end position="14"/>
    </location>
</feature>
<feature type="compositionally biased region" description="Polar residues" evidence="2">
    <location>
        <begin position="21"/>
        <end position="38"/>
    </location>
</feature>
<dbReference type="Pfam" id="PF18814">
    <property type="entry name" value="PBECR5"/>
    <property type="match status" value="1"/>
</dbReference>
<dbReference type="EMBL" id="CP060635">
    <property type="protein sequence ID" value="QNM08050.1"/>
    <property type="molecule type" value="Genomic_DNA"/>
</dbReference>
<evidence type="ECO:0000256" key="1">
    <source>
        <dbReference type="SAM" id="Coils"/>
    </source>
</evidence>
<feature type="domain" description="Barnase-EndoU-ColicinE5/D-RelE like" evidence="3">
    <location>
        <begin position="1503"/>
        <end position="1579"/>
    </location>
</feature>
<evidence type="ECO:0000313" key="5">
    <source>
        <dbReference type="EMBL" id="QNM08050.1"/>
    </source>
</evidence>
<feature type="compositionally biased region" description="Basic and acidic residues" evidence="2">
    <location>
        <begin position="744"/>
        <end position="758"/>
    </location>
</feature>
<evidence type="ECO:0000259" key="4">
    <source>
        <dbReference type="Pfam" id="PF18819"/>
    </source>
</evidence>
<evidence type="ECO:0000256" key="2">
    <source>
        <dbReference type="SAM" id="MobiDB-lite"/>
    </source>
</evidence>
<sequence length="3643" mass="408204">MARTMEEIEEEIRKAQKQRRQSAVQGSGNTAGQSQRNSQEIEERIRAEQKKRTQEQSRNRAKLSFGGPTQDIYQGRERLYHAQGTDNFIDPKATDYRAQGNNLLNNQLTQADTDRLSYQKNYDFLSDAVKESLRQYQKYQDLSINPTVDVATRKKAASSAKYINDTYDDYLGEDGFRQFLQYKEEADNAMTVDRWDEKVKAKEDWVDRLTKEQEEYLDILAFHKNAGRRGAAAAISDEHGLRTQDKDAYAKSELVKSGLSEEEIDELVNIRRGAEVKTTRTPEEELAYASDYINSKLTEEQKGYLREYKDYADGRKQPQQGEDPEAIAQTRAVSEAKAKLIESGVTEEEFEKINQYASELYSYYDRLEQQQKAYDSVHTGSAAGDVGGGILNTAKAIAVSPVSGFGALMETVNRAFYPDQAAPVNTNSTFYGLSNRNTDWKNATAQRIAELPAGELGAKAYQVGTSIGESAFNMAIGAGIGKGLGVASLSEKTAQAVNHLVTLPSFGANAYAVTLQEAQNRGIDTDDAVATALVAGLAEMATEVWSLDHFWDIAKSQGTKAARNAVIDVLVQAGVEGSEEVASDLINRAADAIINGDQSAYNQSVQESISQGMTEEEAKQKATKEAIQGTVESFLGGAASGGIMGSAAQGVKLVTDTQSAKQMFADGDYQSFAEAIDTEEGSYTNRNAWETAKEAQALAGDYAAQSKEGGSIRTQEQRKLYNLVMDTAEIESGNRKAEANAVERQSKKDGQTTRRSLEIPEQTYEETDVPKAYQSQGISESEMFDRMAKAQTAEELTEAYRSGRETADGTARRLADNAYQQYSGKLLTEGKVTQAQLDAAMSRPTKAQAYLEGANGTAQDALDLTDETRIAYNEGVRRRTEELASRTVQNAEDIREIRIRGVGTQASVTYNQATVSAEDFRAKNFGVQTLVNQALNQNTEVAANGYLAHYPAGVPITSYTKAFQTFYDAGAAGVKSFKETMKANRYMSALVPERTLESVFTLGGRELSIKDQTAVKTAIRKGTGTVKDLRTNKTQEVALLPVYEAYAKATGTTIVLKDDMDAHINGSFQKAASEIVFNTGSDKAFSTFFHEAVGEYTQAWNAEGMKEVQEAILSYVVDTKGAEYLSRTGRRYQSAYMAQEGTKSFREAMDEYVNDGISGLFTSKEGMRQFAKWLDGHQKASKRNVLQKLADWIKNVVDSLKKALTGSRLSEATKTVAEMNIERANKLRTQILDALSVASEHQAKAAKTGDLTEAEVKYSLEVVEGTILEERIQDALEHPKEQSHIYIQDTPKSLQEILGIGDLPMLMTSNHIYSVVKTAEEAKREGNFRKNVNYHGLGTERLIRAMEALEDPVLIAKSTTDPESLDLAVFTEILDQKNAPVMAAIRIAGKGKIGGTYIDTNFILSAYGRGNTENYIESALEEDRILYENRTKSQQLQVDPRVPYPNISATADFTENLTRFREKVKENRRISFDKNSQAAETGAETQKPAAEKTKFSLDVPVEETKDLIAVHNLSEEKLLKDLELGGFPMPSIAITKAELGHTQFGDISLLFRKETIDPANKKNKVFGADAWTPTFPKVEYEVNEEAVRKAREVLQKLPEASLPEEYKRRAESFVESLDYNLDRYGGKEGILEYAKREEALKAAYLADQGGTAETRTKEIRTEMSEAEKEQASTILEALGQDNGFSEKLSGKEAYDRYGYRIKQALLAYYQRNGINEETAQQVVSSMTKFQIANEYRKAKKYRENGGVDVKTEVDYAAMKREIEKRTDPDGYEAWLEELFGQIEADAGLPNGKDPFTPSGNRRSFQSTHLPFTLENVVKAMKAQGTRNVAGFNGIKTIRAEATPALTSIRGIKQESSRLQRLDTESYAQLVQKLDDRLMEVLADVRDGSGRTDDLMAFDEIGDIMVLAAQHPTAEQVQKAFEPYAWTVTRLQAQEMAEIMQEVAKMPVDMFEAKPERVVGFEEIAQAVLPDTASQKVKDALTEKGIPYSVYAHEDQKARIEAVNAVEEIRFSIDVAEEEFSRQYDQWNQKDPTKTFRVGIATEAIRQLGYRPLNIMVDSAKLKKIKEKHRGMTDQVLKKLPRVVMDPLLILRSKQSESRLVLLNELEDANGHTVIAVLEMKPKDKKGAVLEEIKLASAYGKDSIQNLIRTSTVLYVARDEKRINHWKFTTGLQLPVVFPTVDSKNSIPDSHQNATPISDETDIRHSLDIDEALFDALDGVDVADEVFLDEAGNERTVNYQKESIREAASILEEGNEALKGHPVNRSLIRRMASSLLQEYDSAYDRNTFASNLEKVFSYMQTQESVDFQDMLRVMQEVASPVVEASRDTISPSGDYQAVKEALSSYRIALNKEQKAEVVNAFGSYQAFKAAVAGRIHVTEQGTALDSLWGEITEQSLGILDPMESSGNQPLALYDLLEQLKPKKQNEYGGDNSDAAYDLALQIVERYYEAQGRETGQAKAYQAAKRLQKKNAEYRARVRTRYQERLTKARKEIKEHYQERISRLRSEKNQRTEEQLARLKARHRQSALEANNRRKASKERVAIIREAHAITEMLLRPTDEKHVPENMKKQTIEFIKAIDLVSHRSSEDARETVRWQEKMRGLQTILNRVMNNREQDPELEQVRYVIDPDTASILNNWLERNRNTPKVSQMEYEDLYELRQVLRSWKAAISKMNKNYKNARYESVQALGAASFAELNRLPRAKDRTKAGNRMHELLNIDMLDPFSYFEEMGEASNSVFREIREGFDTRIRHLKETNEYMQSAIGKTNVSKWTGDKAEVKTFHTLEGDIRLTAAQVMSLYELAKRPQAEAHILVGGIKADAIRMGRREVRQARAVHVSRRELQEITDTLTADQKRIADAIQKYMGAQCAKWGNNVSMQMYGYEKFTEEHYFPIKVDKNTVAVSDKSEENASYYAVQNISASKALTPKANNPLMLQDIFDVFTDHVVQMATYDAFAMPISDAMRWINYKEVISQNKKQKLYASMQEEMDAAFGTKWKDYFKNFIKDINGMSRSSYGTQYGAKFMSNYKAHAVGANFRVVLQQPTAYLRAAAVMNPKYLAAAVPSLVQARKLAAEVKEKSMAAWWKSQGYYDTSIGRTEKQILTGIATTKDKIRDAATKAAGLADDLTWGVLYQAVKLEQAAEFRKAGKTTDTQDYQEACIRRFDDVIDHTQVIDSLIHRSQFMRSTDFMAKMETAFMAEPTKSYNLLHRALTKTRQSGTKRTNRNYRFIARAAATHVLTNLLTSAVAAVVDAFRDDEEEKKWLEKWMESFGSNAIDNINPMNMIPFLKEISSGLSAALNGTNYSQSRMDIDGITSAVTILVKDVQAIVNGSSKKTPYGMFRDNVKAFSMLTGIPAYGALREVQTWWNALIGKQAENLKLTTKQLSASEKQRQIFREYLDAVEGEEDAREAMEALMDQGYHRSEILSALRSEYAADYRTADEEEKKSLEEKLSPALETLGEDPKETLVGWVGSSVTYEQLDAAMKEGDGIQEAVATLVEAGKDPESVKEHLRGDYAEDLAYRSEHMPSTLGTEQAKARKALEALGYDQAEVIVRNWTNGYATTSGEKYGRLLDAVESGDDYQGALKEAYTMSGGDTGNILGALTRQFKERLVESRDVTLLNRLLAIYMALGKTKREAERQIARWFTAEG</sequence>
<evidence type="ECO:0000313" key="6">
    <source>
        <dbReference type="Proteomes" id="UP000515860"/>
    </source>
</evidence>
<feature type="compositionally biased region" description="Basic and acidic residues" evidence="2">
    <location>
        <begin position="39"/>
        <end position="58"/>
    </location>
</feature>
<dbReference type="Pfam" id="PF18819">
    <property type="entry name" value="MuF_C"/>
    <property type="match status" value="2"/>
</dbReference>
<keyword evidence="1" id="KW-0175">Coiled coil</keyword>
<dbReference type="InterPro" id="IPR040998">
    <property type="entry name" value="PBECR5"/>
</dbReference>
<keyword evidence="6" id="KW-1185">Reference proteome</keyword>
<dbReference type="RefSeq" id="WP_249328585.1">
    <property type="nucleotide sequence ID" value="NZ_CP060635.1"/>
</dbReference>
<feature type="domain" description="Phage MuF C-terminal" evidence="4">
    <location>
        <begin position="2060"/>
        <end position="2157"/>
    </location>
</feature>
<dbReference type="Proteomes" id="UP000515860">
    <property type="component" value="Chromosome"/>
</dbReference>
<organism evidence="5 6">
    <name type="scientific">Wansuia hejianensis</name>
    <dbReference type="NCBI Taxonomy" id="2763667"/>
    <lineage>
        <taxon>Bacteria</taxon>
        <taxon>Bacillati</taxon>
        <taxon>Bacillota</taxon>
        <taxon>Clostridia</taxon>
        <taxon>Lachnospirales</taxon>
        <taxon>Lachnospiraceae</taxon>
        <taxon>Wansuia</taxon>
    </lineage>
</organism>
<feature type="region of interest" description="Disordered" evidence="2">
    <location>
        <begin position="732"/>
        <end position="779"/>
    </location>
</feature>
<reference evidence="5 6" key="1">
    <citation type="submission" date="2020-08" db="EMBL/GenBank/DDBJ databases">
        <authorList>
            <person name="Liu C."/>
            <person name="Sun Q."/>
        </authorList>
    </citation>
    <scope>NUCLEOTIDE SEQUENCE [LARGE SCALE GENOMIC DNA]</scope>
    <source>
        <strain evidence="5 6">NSJ-29</strain>
    </source>
</reference>
<feature type="domain" description="Phage MuF C-terminal" evidence="4">
    <location>
        <begin position="1330"/>
        <end position="1435"/>
    </location>
</feature>
<protein>
    <submittedName>
        <fullName evidence="5">Uncharacterized protein</fullName>
    </submittedName>
</protein>
<proteinExistence type="predicted"/>
<evidence type="ECO:0000259" key="3">
    <source>
        <dbReference type="Pfam" id="PF18814"/>
    </source>
</evidence>
<name>A0A7G9GB68_9FIRM</name>
<feature type="region of interest" description="Disordered" evidence="2">
    <location>
        <begin position="1471"/>
        <end position="1491"/>
    </location>
</feature>
<feature type="region of interest" description="Disordered" evidence="2">
    <location>
        <begin position="1"/>
        <end position="70"/>
    </location>
</feature>
<gene>
    <name evidence="5" type="ORF">H9Q79_14320</name>
</gene>
<dbReference type="KEGG" id="whj:H9Q79_14320"/>